<protein>
    <submittedName>
        <fullName evidence="7">Lysoplasmalogenase</fullName>
    </submittedName>
</protein>
<keyword evidence="3 6" id="KW-0812">Transmembrane</keyword>
<dbReference type="PANTHER" id="PTHR31885">
    <property type="entry name" value="GH04784P"/>
    <property type="match status" value="1"/>
</dbReference>
<gene>
    <name evidence="7" type="ORF">FCL42_02255</name>
</gene>
<feature type="transmembrane region" description="Helical" evidence="6">
    <location>
        <begin position="58"/>
        <end position="76"/>
    </location>
</feature>
<keyword evidence="5 6" id="KW-0472">Membrane</keyword>
<evidence type="ECO:0000256" key="3">
    <source>
        <dbReference type="ARBA" id="ARBA00022692"/>
    </source>
</evidence>
<feature type="transmembrane region" description="Helical" evidence="6">
    <location>
        <begin position="82"/>
        <end position="100"/>
    </location>
</feature>
<dbReference type="Proteomes" id="UP000305675">
    <property type="component" value="Unassembled WGS sequence"/>
</dbReference>
<evidence type="ECO:0000256" key="5">
    <source>
        <dbReference type="ARBA" id="ARBA00023136"/>
    </source>
</evidence>
<accession>A0A4U1BTR9</accession>
<dbReference type="PANTHER" id="PTHR31885:SF6">
    <property type="entry name" value="GH04784P"/>
    <property type="match status" value="1"/>
</dbReference>
<comment type="caution">
    <text evidence="7">The sequence shown here is derived from an EMBL/GenBank/DDBJ whole genome shotgun (WGS) entry which is preliminary data.</text>
</comment>
<sequence length="231" mass="25728">MTQTSRHSLLLLLAVIASLAYLGSEFLRPFPLSYAIKATPAIALALWVYSNTSHPKRMWLMGAFVFAAIGDVILDFGHFPMLAQGLMVFALTQLALINLMRQFPANRPRWQWTSLAPGTPIFLWLIWPYLDDRAPLLAAYSVLLTLMVMMAFRANLNKRTQVGALLFLISDSLIAIDTFVWHSQLGMSTIFATYFTAIILLAHGLVDALNHASQESDTATEIGKRSKVISN</sequence>
<name>A0A4U1BTR9_9GAMM</name>
<evidence type="ECO:0000256" key="4">
    <source>
        <dbReference type="ARBA" id="ARBA00022989"/>
    </source>
</evidence>
<organism evidence="7 8">
    <name type="scientific">Ferrimonas aestuarii</name>
    <dbReference type="NCBI Taxonomy" id="2569539"/>
    <lineage>
        <taxon>Bacteria</taxon>
        <taxon>Pseudomonadati</taxon>
        <taxon>Pseudomonadota</taxon>
        <taxon>Gammaproteobacteria</taxon>
        <taxon>Alteromonadales</taxon>
        <taxon>Ferrimonadaceae</taxon>
        <taxon>Ferrimonas</taxon>
    </lineage>
</organism>
<feature type="transmembrane region" description="Helical" evidence="6">
    <location>
        <begin position="163"/>
        <end position="181"/>
    </location>
</feature>
<evidence type="ECO:0000256" key="1">
    <source>
        <dbReference type="ARBA" id="ARBA00004141"/>
    </source>
</evidence>
<feature type="transmembrane region" description="Helical" evidence="6">
    <location>
        <begin position="112"/>
        <end position="130"/>
    </location>
</feature>
<comment type="similarity">
    <text evidence="2">Belongs to the TMEM86 family.</text>
</comment>
<dbReference type="GO" id="GO:0016787">
    <property type="term" value="F:hydrolase activity"/>
    <property type="evidence" value="ECO:0007669"/>
    <property type="project" value="TreeGrafter"/>
</dbReference>
<evidence type="ECO:0000313" key="8">
    <source>
        <dbReference type="Proteomes" id="UP000305675"/>
    </source>
</evidence>
<dbReference type="InterPro" id="IPR012506">
    <property type="entry name" value="TMEM86B-like"/>
</dbReference>
<dbReference type="EMBL" id="SWCJ01000001">
    <property type="protein sequence ID" value="TKB58592.1"/>
    <property type="molecule type" value="Genomic_DNA"/>
</dbReference>
<comment type="subcellular location">
    <subcellularLocation>
        <location evidence="1">Membrane</location>
        <topology evidence="1">Multi-pass membrane protein</topology>
    </subcellularLocation>
</comment>
<dbReference type="AlphaFoldDB" id="A0A4U1BTR9"/>
<reference evidence="7 8" key="1">
    <citation type="submission" date="2019-04" db="EMBL/GenBank/DDBJ databases">
        <authorList>
            <person name="Hwang J.C."/>
        </authorList>
    </citation>
    <scope>NUCLEOTIDE SEQUENCE [LARGE SCALE GENOMIC DNA]</scope>
    <source>
        <strain evidence="7 8">IMCC35002</strain>
    </source>
</reference>
<feature type="transmembrane region" description="Helical" evidence="6">
    <location>
        <begin position="187"/>
        <end position="206"/>
    </location>
</feature>
<keyword evidence="4 6" id="KW-1133">Transmembrane helix</keyword>
<dbReference type="Pfam" id="PF07947">
    <property type="entry name" value="YhhN"/>
    <property type="match status" value="1"/>
</dbReference>
<evidence type="ECO:0000256" key="6">
    <source>
        <dbReference type="SAM" id="Phobius"/>
    </source>
</evidence>
<feature type="transmembrane region" description="Helical" evidence="6">
    <location>
        <begin position="32"/>
        <end position="49"/>
    </location>
</feature>
<dbReference type="GO" id="GO:0016020">
    <property type="term" value="C:membrane"/>
    <property type="evidence" value="ECO:0007669"/>
    <property type="project" value="UniProtKB-SubCell"/>
</dbReference>
<dbReference type="RefSeq" id="WP_136861740.1">
    <property type="nucleotide sequence ID" value="NZ_SWCJ01000001.1"/>
</dbReference>
<dbReference type="OrthoDB" id="6401952at2"/>
<evidence type="ECO:0000256" key="2">
    <source>
        <dbReference type="ARBA" id="ARBA00007375"/>
    </source>
</evidence>
<feature type="transmembrane region" description="Helical" evidence="6">
    <location>
        <begin position="136"/>
        <end position="156"/>
    </location>
</feature>
<keyword evidence="8" id="KW-1185">Reference proteome</keyword>
<evidence type="ECO:0000313" key="7">
    <source>
        <dbReference type="EMBL" id="TKB58592.1"/>
    </source>
</evidence>
<proteinExistence type="inferred from homology"/>